<dbReference type="Proteomes" id="UP000034879">
    <property type="component" value="Unassembled WGS sequence"/>
</dbReference>
<evidence type="ECO:0000313" key="2">
    <source>
        <dbReference type="EMBL" id="KKU75510.1"/>
    </source>
</evidence>
<dbReference type="AlphaFoldDB" id="A0A0G1VZL3"/>
<reference evidence="2" key="1">
    <citation type="journal article" date="2015" name="Nature">
        <title>rRNA introns, odd ribosomes, and small enigmatic genomes across a large radiation of phyla.</title>
        <authorList>
            <person name="Brown C.T."/>
            <person name="Hug L.A."/>
            <person name="Thomas B.C."/>
            <person name="Sharon I."/>
            <person name="Castelle C.J."/>
            <person name="Singh A."/>
            <person name="Wilkins M.J."/>
            <person name="Williams K.H."/>
            <person name="Banfield J.F."/>
        </authorList>
    </citation>
    <scope>NUCLEOTIDE SEQUENCE [LARGE SCALE GENOMIC DNA]</scope>
</reference>
<comment type="caution">
    <text evidence="2">The sequence shown here is derived from an EMBL/GenBank/DDBJ whole genome shotgun (WGS) entry which is preliminary data.</text>
</comment>
<organism evidence="2 3">
    <name type="scientific">Candidatus Nomurabacteria bacterium GW2011_GWB1_47_6</name>
    <dbReference type="NCBI Taxonomy" id="1618749"/>
    <lineage>
        <taxon>Bacteria</taxon>
        <taxon>Candidatus Nomuraibacteriota</taxon>
    </lineage>
</organism>
<accession>A0A0G1VZL3</accession>
<dbReference type="EMBL" id="LCOJ01000011">
    <property type="protein sequence ID" value="KKU75510.1"/>
    <property type="molecule type" value="Genomic_DNA"/>
</dbReference>
<protein>
    <submittedName>
        <fullName evidence="2">Uncharacterized protein</fullName>
    </submittedName>
</protein>
<sequence>MSTAEHIPIRREDGPETLPGPEFVALPVISQRTKERIIGILGLSPNVDIREILTTYRDKWQTLAPASGGVSWTNRSKNDWAPPKENSKLVKLLIDRFGLPGDDSENSNSYENDNAPPAKAGRDFELDTTGETLKHSEEEPAVTSDVDFKLDNK</sequence>
<evidence type="ECO:0000256" key="1">
    <source>
        <dbReference type="SAM" id="MobiDB-lite"/>
    </source>
</evidence>
<evidence type="ECO:0000313" key="3">
    <source>
        <dbReference type="Proteomes" id="UP000034879"/>
    </source>
</evidence>
<name>A0A0G1VZL3_9BACT</name>
<proteinExistence type="predicted"/>
<gene>
    <name evidence="2" type="ORF">UY01_C0011G0017</name>
</gene>
<feature type="region of interest" description="Disordered" evidence="1">
    <location>
        <begin position="100"/>
        <end position="153"/>
    </location>
</feature>